<dbReference type="EMBL" id="KU963249">
    <property type="protein sequence ID" value="AMS02764.1"/>
    <property type="molecule type" value="Genomic_DNA"/>
</dbReference>
<dbReference type="RefSeq" id="YP_009304348.1">
    <property type="nucleotide sequence ID" value="NC_031269.1"/>
</dbReference>
<dbReference type="Proteomes" id="UP000202604">
    <property type="component" value="Segment"/>
</dbReference>
<proteinExistence type="predicted"/>
<name>A0A142K9I1_9CAUD</name>
<protein>
    <submittedName>
        <fullName evidence="1">Minor tail protein</fullName>
    </submittedName>
</protein>
<organism evidence="1 2">
    <name type="scientific">Gordonia phage Yeezy</name>
    <dbReference type="NCBI Taxonomy" id="1821565"/>
    <lineage>
        <taxon>Viruses</taxon>
        <taxon>Duplodnaviria</taxon>
        <taxon>Heunggongvirae</taxon>
        <taxon>Uroviricota</taxon>
        <taxon>Caudoviricetes</taxon>
        <taxon>Nymbaxtervirinae</taxon>
        <taxon>Baxterfoxvirus</taxon>
        <taxon>Baxterfoxvirus yeezy</taxon>
        <taxon>Baxtervirus yeezy</taxon>
    </lineage>
</organism>
<dbReference type="KEGG" id="vg:29126482"/>
<reference evidence="2" key="1">
    <citation type="submission" date="2016-03" db="EMBL/GenBank/DDBJ databases">
        <authorList>
            <person name="Ploux O."/>
        </authorList>
    </citation>
    <scope>NUCLEOTIDE SEQUENCE [LARGE SCALE GENOMIC DNA]</scope>
</reference>
<evidence type="ECO:0000313" key="2">
    <source>
        <dbReference type="Proteomes" id="UP000202604"/>
    </source>
</evidence>
<evidence type="ECO:0000313" key="1">
    <source>
        <dbReference type="EMBL" id="AMS02764.1"/>
    </source>
</evidence>
<sequence length="275" mass="30612">MLFEPRVRLTDLYGTGWELSTPTCPVRLISINGLDGANWEFDKSTGVGQPGITINGRDDKESIVEMEVWVGPVNPGDEALTLLRRWRKGLGRGMPRKGRLIKLEALASGRFIVLRMENKPDTPNYAQMYHVGRTRDAVKLLSEESWWRTDPFDKTFASAAFATIKVPNYGDEDSWPWYRLTGPISNIAIGMAGETVTLPASCNLAAGQWLEIDTDPDRWHVTHSAGGDRTWKIGERWRVKAPAEEPQIPVTITGTGITSATTLRVVVPQLFHAAL</sequence>
<gene>
    <name evidence="1" type="primary">19</name>
    <name evidence="1" type="ORF">SEA_YEEZY_19</name>
</gene>
<keyword evidence="2" id="KW-1185">Reference proteome</keyword>
<dbReference type="GeneID" id="29126482"/>
<dbReference type="OrthoDB" id="5903at10239"/>
<accession>A0A142K9I1</accession>